<comment type="pathway">
    <text evidence="2">tRNA modification; wybutosine-tRNA(Phe) biosynthesis.</text>
</comment>
<evidence type="ECO:0000256" key="4">
    <source>
        <dbReference type="ARBA" id="ARBA00012821"/>
    </source>
</evidence>
<dbReference type="FunFam" id="3.20.20.70:FF:000196">
    <property type="entry name" value="S-adenosyl-L-methionine-dependent tRNA 4-demethylwyosine synthase"/>
    <property type="match status" value="1"/>
</dbReference>
<dbReference type="EMBL" id="CP031034">
    <property type="protein sequence ID" value="QDZ18002.1"/>
    <property type="molecule type" value="Genomic_DNA"/>
</dbReference>
<dbReference type="PANTHER" id="PTHR13930:SF0">
    <property type="entry name" value="S-ADENOSYL-L-METHIONINE-DEPENDENT TRNA 4-DEMETHYLWYOSINE SYNTHASE TYW1-RELATED"/>
    <property type="match status" value="1"/>
</dbReference>
<dbReference type="CDD" id="cd01335">
    <property type="entry name" value="Radical_SAM"/>
    <property type="match status" value="1"/>
</dbReference>
<dbReference type="AlphaFoldDB" id="A0A5B8MF79"/>
<dbReference type="InterPro" id="IPR013785">
    <property type="entry name" value="Aldolase_TIM"/>
</dbReference>
<comment type="cofactor">
    <cofactor evidence="1">
        <name>[4Fe-4S] cluster</name>
        <dbReference type="ChEBI" id="CHEBI:49883"/>
    </cofactor>
</comment>
<keyword evidence="19" id="KW-1185">Reference proteome</keyword>
<feature type="domain" description="Flavodoxin-like" evidence="16">
    <location>
        <begin position="66"/>
        <end position="216"/>
    </location>
</feature>
<comment type="similarity">
    <text evidence="3">Belongs to the TYW1 family.</text>
</comment>
<dbReference type="Pfam" id="PF00258">
    <property type="entry name" value="Flavodoxin_1"/>
    <property type="match status" value="1"/>
</dbReference>
<dbReference type="InterPro" id="IPR058240">
    <property type="entry name" value="rSAM_sf"/>
</dbReference>
<dbReference type="InterPro" id="IPR034556">
    <property type="entry name" value="tRNA_wybutosine-synthase"/>
</dbReference>
<dbReference type="GO" id="GO:0051539">
    <property type="term" value="F:4 iron, 4 sulfur cluster binding"/>
    <property type="evidence" value="ECO:0007669"/>
    <property type="project" value="UniProtKB-KW"/>
</dbReference>
<evidence type="ECO:0000256" key="15">
    <source>
        <dbReference type="SAM" id="MobiDB-lite"/>
    </source>
</evidence>
<evidence type="ECO:0000256" key="14">
    <source>
        <dbReference type="ARBA" id="ARBA00049466"/>
    </source>
</evidence>
<dbReference type="OrthoDB" id="271553at2759"/>
<keyword evidence="12" id="KW-0456">Lyase</keyword>
<dbReference type="Pfam" id="PF08608">
    <property type="entry name" value="Wyosine_form"/>
    <property type="match status" value="1"/>
</dbReference>
<evidence type="ECO:0000256" key="12">
    <source>
        <dbReference type="ARBA" id="ARBA00023239"/>
    </source>
</evidence>
<keyword evidence="10" id="KW-0408">Iron</keyword>
<dbReference type="PROSITE" id="PS51918">
    <property type="entry name" value="RADICAL_SAM"/>
    <property type="match status" value="1"/>
</dbReference>
<evidence type="ECO:0000259" key="17">
    <source>
        <dbReference type="PROSITE" id="PS51918"/>
    </source>
</evidence>
<evidence type="ECO:0000313" key="19">
    <source>
        <dbReference type="Proteomes" id="UP000316726"/>
    </source>
</evidence>
<dbReference type="Gene3D" id="3.20.20.70">
    <property type="entry name" value="Aldolase class I"/>
    <property type="match status" value="1"/>
</dbReference>
<evidence type="ECO:0000256" key="3">
    <source>
        <dbReference type="ARBA" id="ARBA00010115"/>
    </source>
</evidence>
<dbReference type="SUPFAM" id="SSF102114">
    <property type="entry name" value="Radical SAM enzymes"/>
    <property type="match status" value="1"/>
</dbReference>
<dbReference type="STRING" id="1764295.A0A5B8MF79"/>
<dbReference type="PANTHER" id="PTHR13930">
    <property type="entry name" value="S-ADENOSYL-L-METHIONINE-DEPENDENT TRNA 4-DEMETHYLWYOSINE SYNTHASE"/>
    <property type="match status" value="1"/>
</dbReference>
<dbReference type="PROSITE" id="PS50902">
    <property type="entry name" value="FLAVODOXIN_LIKE"/>
    <property type="match status" value="1"/>
</dbReference>
<dbReference type="GO" id="GO:0031591">
    <property type="term" value="P:wybutosine biosynthetic process"/>
    <property type="evidence" value="ECO:0007669"/>
    <property type="project" value="TreeGrafter"/>
</dbReference>
<dbReference type="Proteomes" id="UP000316726">
    <property type="component" value="Chromosome 1"/>
</dbReference>
<dbReference type="PRINTS" id="PR00369">
    <property type="entry name" value="FLAVODOXIN"/>
</dbReference>
<name>A0A5B8MF79_9CHLO</name>
<reference evidence="18 19" key="1">
    <citation type="submission" date="2018-07" db="EMBL/GenBank/DDBJ databases">
        <title>The complete nuclear genome of the prasinophyte Chloropicon primus (CCMP1205).</title>
        <authorList>
            <person name="Pombert J.-F."/>
            <person name="Otis C."/>
            <person name="Turmel M."/>
            <person name="Lemieux C."/>
        </authorList>
    </citation>
    <scope>NUCLEOTIDE SEQUENCE [LARGE SCALE GENOMIC DNA]</scope>
    <source>
        <strain evidence="18 19">CCMP1205</strain>
    </source>
</reference>
<dbReference type="GO" id="GO:0010181">
    <property type="term" value="F:FMN binding"/>
    <property type="evidence" value="ECO:0007669"/>
    <property type="project" value="InterPro"/>
</dbReference>
<evidence type="ECO:0000256" key="11">
    <source>
        <dbReference type="ARBA" id="ARBA00023014"/>
    </source>
</evidence>
<keyword evidence="6" id="KW-0949">S-adenosyl-L-methionine</keyword>
<evidence type="ECO:0000256" key="1">
    <source>
        <dbReference type="ARBA" id="ARBA00001966"/>
    </source>
</evidence>
<dbReference type="GO" id="GO:0102521">
    <property type="term" value="F:tRNA-4-demethylwyosine synthase activity"/>
    <property type="evidence" value="ECO:0007669"/>
    <property type="project" value="UniProtKB-EC"/>
</dbReference>
<dbReference type="InterPro" id="IPR001094">
    <property type="entry name" value="Flavdoxin-like"/>
</dbReference>
<dbReference type="SFLD" id="SFLDG01071">
    <property type="entry name" value="tRNA_wybutosine-synthesizing"/>
    <property type="match status" value="1"/>
</dbReference>
<accession>A0A5B8MF79</accession>
<feature type="compositionally biased region" description="Basic and acidic residues" evidence="15">
    <location>
        <begin position="654"/>
        <end position="663"/>
    </location>
</feature>
<keyword evidence="7" id="KW-0819">tRNA processing</keyword>
<evidence type="ECO:0000256" key="2">
    <source>
        <dbReference type="ARBA" id="ARBA00004797"/>
    </source>
</evidence>
<comment type="catalytic activity">
    <reaction evidence="14">
        <text>N(1)-methylguanosine(37) in tRNA(Phe) + pyruvate + S-adenosyl-L-methionine = 4-demethylwyosine(37) in tRNA(Phe) + 5'-deoxyadenosine + L-methionine + CO2 + H2O</text>
        <dbReference type="Rhea" id="RHEA:36347"/>
        <dbReference type="Rhea" id="RHEA-COMP:10164"/>
        <dbReference type="Rhea" id="RHEA-COMP:10165"/>
        <dbReference type="ChEBI" id="CHEBI:15361"/>
        <dbReference type="ChEBI" id="CHEBI:15377"/>
        <dbReference type="ChEBI" id="CHEBI:16526"/>
        <dbReference type="ChEBI" id="CHEBI:17319"/>
        <dbReference type="ChEBI" id="CHEBI:57844"/>
        <dbReference type="ChEBI" id="CHEBI:59789"/>
        <dbReference type="ChEBI" id="CHEBI:64315"/>
        <dbReference type="ChEBI" id="CHEBI:73542"/>
        <dbReference type="EC" id="4.1.3.44"/>
    </reaction>
</comment>
<dbReference type="SFLD" id="SFLDS00029">
    <property type="entry name" value="Radical_SAM"/>
    <property type="match status" value="1"/>
</dbReference>
<dbReference type="InterPro" id="IPR029039">
    <property type="entry name" value="Flavoprotein-like_sf"/>
</dbReference>
<dbReference type="Gene3D" id="3.40.50.360">
    <property type="match status" value="1"/>
</dbReference>
<evidence type="ECO:0000313" key="18">
    <source>
        <dbReference type="EMBL" id="QDZ18002.1"/>
    </source>
</evidence>
<dbReference type="SUPFAM" id="SSF52218">
    <property type="entry name" value="Flavoproteins"/>
    <property type="match status" value="1"/>
</dbReference>
<keyword evidence="8" id="KW-0479">Metal-binding</keyword>
<dbReference type="Pfam" id="PF04055">
    <property type="entry name" value="Radical_SAM"/>
    <property type="match status" value="1"/>
</dbReference>
<organism evidence="18 19">
    <name type="scientific">Chloropicon primus</name>
    <dbReference type="NCBI Taxonomy" id="1764295"/>
    <lineage>
        <taxon>Eukaryota</taxon>
        <taxon>Viridiplantae</taxon>
        <taxon>Chlorophyta</taxon>
        <taxon>Chloropicophyceae</taxon>
        <taxon>Chloropicales</taxon>
        <taxon>Chloropicaceae</taxon>
        <taxon>Chloropicon</taxon>
    </lineage>
</organism>
<protein>
    <recommendedName>
        <fullName evidence="4">tRNA 4-demethylwyosine synthase (AdoMet-dependent)</fullName>
        <ecNumber evidence="4">4.1.3.44</ecNumber>
    </recommendedName>
</protein>
<evidence type="ECO:0000256" key="8">
    <source>
        <dbReference type="ARBA" id="ARBA00022723"/>
    </source>
</evidence>
<keyword evidence="11" id="KW-0411">Iron-sulfur</keyword>
<dbReference type="InterPro" id="IPR008254">
    <property type="entry name" value="Flavodoxin/NO_synth"/>
</dbReference>
<keyword evidence="9" id="KW-0547">Nucleotide-binding</keyword>
<proteinExistence type="inferred from homology"/>
<dbReference type="EC" id="4.1.3.44" evidence="4"/>
<evidence type="ECO:0000256" key="13">
    <source>
        <dbReference type="ARBA" id="ARBA00025368"/>
    </source>
</evidence>
<gene>
    <name evidence="18" type="ORF">A3770_01p05200</name>
</gene>
<comment type="function">
    <text evidence="13">Probable component of the wybutosine biosynthesis pathway. Wybutosine is a hyper modified guanosine with a tricyclic base found at the 3'-position adjacent to the anticodon of eukaryotic phenylalanine tRNA. Catalyzes the condensation of N-methylguanine with 2 carbon atoms from pyruvate to form the tricyclic 4-demethylwyosine, an intermediate in wybutosine biosynthesis.</text>
</comment>
<evidence type="ECO:0000256" key="7">
    <source>
        <dbReference type="ARBA" id="ARBA00022694"/>
    </source>
</evidence>
<dbReference type="InterPro" id="IPR007197">
    <property type="entry name" value="rSAM"/>
</dbReference>
<feature type="region of interest" description="Disordered" evidence="15">
    <location>
        <begin position="635"/>
        <end position="663"/>
    </location>
</feature>
<dbReference type="SFLD" id="SFLDF00284">
    <property type="entry name" value="tRNA_wybutosine-synthesizing"/>
    <property type="match status" value="1"/>
</dbReference>
<keyword evidence="5" id="KW-0004">4Fe-4S</keyword>
<feature type="domain" description="Radical SAM core" evidence="17">
    <location>
        <begin position="323"/>
        <end position="568"/>
    </location>
</feature>
<evidence type="ECO:0000256" key="6">
    <source>
        <dbReference type="ARBA" id="ARBA00022691"/>
    </source>
</evidence>
<evidence type="ECO:0000256" key="9">
    <source>
        <dbReference type="ARBA" id="ARBA00022741"/>
    </source>
</evidence>
<dbReference type="UniPathway" id="UPA00375"/>
<sequence length="663" mass="75178">MAESEDIDGGNGGLFARIVSLWRKLLKLIKSIFKDEKWLSNLTLGLGLPTLSQLVRGQGGGVVTSGKVFYGTQKGTSKRLAERLVHLAKKKFGLDLEAVNMADYEVEKLPTERGLVFFVISTYTDGTPPEPAQWFYRWVEESAHDFRCGADFLKELKFAVFGCGNSQYVENFNKCAKTLSGNLKLMGAKEVADVFLGDEDKGSLDTQFRDWTGILQLRLADYCKPLETLQLEKPRNPSVKAKLEKIRKQKEKDGGQSTDIEDIGKALNGLKAGEKPEMLNHTTRGNLKKQGYKIIGTHSGVKLCRWTKSMLRGRGGCYKHSFYGIESHRCMEATPSLACANKCVFCWRHHTNPIGKEWKWKMDPPDKIVSEAIACHRGMIKEMKGVPGVKPERLAEGIDVKHCALSLVGEPIMYPEINELCNRLHGEGISTFLVTNAQFPRAIERLVPVTQLYVSVDAGNKESLKAIDRPLFSDFWERFLLCLQKLRDKRQRTVYRLTLVNDWNVSEVEQYASLVDIGKPDFIEIKGVTYCGSNDASSLTMKNVPYHNEVRAFGEKLCSLRNEEYGLACEHEHSLSILLARKDRYLKGRKWHTWIDYEKFQSLYRSGKPFGAEDYMEETPSWAVWGAEEKGFDPQETRFRKKRNHPGKNVSVDSDTKQAIKTT</sequence>
<evidence type="ECO:0000256" key="10">
    <source>
        <dbReference type="ARBA" id="ARBA00023004"/>
    </source>
</evidence>
<evidence type="ECO:0000259" key="16">
    <source>
        <dbReference type="PROSITE" id="PS50902"/>
    </source>
</evidence>
<dbReference type="InterPro" id="IPR013917">
    <property type="entry name" value="tRNA_wybutosine-synth"/>
</dbReference>
<dbReference type="GO" id="GO:0046872">
    <property type="term" value="F:metal ion binding"/>
    <property type="evidence" value="ECO:0007669"/>
    <property type="project" value="UniProtKB-KW"/>
</dbReference>
<evidence type="ECO:0000256" key="5">
    <source>
        <dbReference type="ARBA" id="ARBA00022485"/>
    </source>
</evidence>